<keyword evidence="1" id="KW-0378">Hydrolase</keyword>
<dbReference type="Gene3D" id="3.40.50.880">
    <property type="match status" value="1"/>
</dbReference>
<gene>
    <name evidence="3" type="ORF">SAMN04488563_6287</name>
</gene>
<evidence type="ECO:0000313" key="4">
    <source>
        <dbReference type="Proteomes" id="UP000182977"/>
    </source>
</evidence>
<protein>
    <recommendedName>
        <fullName evidence="2">Beta-mannosidase-like galactose-binding domain-containing protein</fullName>
    </recommendedName>
</protein>
<dbReference type="GO" id="GO:0004553">
    <property type="term" value="F:hydrolase activity, hydrolyzing O-glycosyl compounds"/>
    <property type="evidence" value="ECO:0007669"/>
    <property type="project" value="UniProtKB-ARBA"/>
</dbReference>
<dbReference type="Pfam" id="PF17132">
    <property type="entry name" value="Glyco_hydro_106"/>
    <property type="match status" value="1"/>
</dbReference>
<organism evidence="3 4">
    <name type="scientific">Jiangella alkaliphila</name>
    <dbReference type="NCBI Taxonomy" id="419479"/>
    <lineage>
        <taxon>Bacteria</taxon>
        <taxon>Bacillati</taxon>
        <taxon>Actinomycetota</taxon>
        <taxon>Actinomycetes</taxon>
        <taxon>Jiangellales</taxon>
        <taxon>Jiangellaceae</taxon>
        <taxon>Jiangella</taxon>
    </lineage>
</organism>
<name>A0A1H2LJW9_9ACTN</name>
<reference evidence="4" key="1">
    <citation type="submission" date="2016-10" db="EMBL/GenBank/DDBJ databases">
        <authorList>
            <person name="Varghese N."/>
            <person name="Submissions S."/>
        </authorList>
    </citation>
    <scope>NUCLEOTIDE SEQUENCE [LARGE SCALE GENOMIC DNA]</scope>
    <source>
        <strain evidence="4">DSM 45079</strain>
    </source>
</reference>
<feature type="domain" description="Beta-mannosidase-like galactose-binding" evidence="2">
    <location>
        <begin position="1032"/>
        <end position="1104"/>
    </location>
</feature>
<sequence>MNDNLPDPSTGVVVSRRTVLAIATAAAAAAGLGTGTLIPVFAAPPEPGTGFDAGRFADPPADSRPVILWFWNGPVTPALVDAQLADMRSQGVEEVLVFPFDTTALRPHFFTEEWFAIIEHTLREADRHGMHIWLFNDDLFPSGRAGGFVVNGGQVGDRVYEPRPDLRPNGIVRATTVVDGGGPVDLDALRNRGLAVQDGKLVVDARRRDGVTVLRDGAEWQDYDVTATVRTVDNNAGLLVRCADAANGYLTDLRADGGVDVWRQVDGRFTLLRVGQAAGGHDPAAYHVLRVQVRGDRILPSLDGRALPEVVDATFARGRVGVRATATQHSLWDALAVTGADGAQLYASQFDDASALDAFDLPPDETPLVAVAARPESGSDAAAVVDLTALAREGRGWDAPAGRWQVDVFTGRELADHSGNFRRNYLDVLDDEAMGLFLDIVPGEYLRRFGWAVGGVLRGFADDEPFIASADAHFHLVPWSRSLEAELERLGTTPAVALSAVHDELGREGRRLRGVFWRAVSNRFASAYYEQQGRWMADHDVAFISNPLYDEYGPAEQLKSTGNLNTANQWAQVPGTDLVFDHYQRGYHRTLSRWAASTAHQLGLERVYLEGMGAMGWGVTPSLVREVIGAFAARGVNQTLLHATFTDSATIFYPPPFQPVNPWWNLSRPLNEWIGRAMEAGRATAPARTALLQPQRAAESSQDTPAMAELDTAFVGAVHALEDAQVDFDLVDEGALDADPALLEHAQARGGRLVVGRQEYRIVVLSQTPILSLGAVRTLTGFVRGGGVLVAVGDLPSEEAGGDDAGLGRALQRLFSDPGAGRATRAGDAAEAAAAVAAAGGAAAALFPPVGEVRVLRLDRGGEPGFLVVNERAEEVAVTATFPATGVPEVWDPDTGDAVMAGVWRLAPFPADPRGGTAVPLRLGPKATVLVVFRDGSGGDVAHAVYASAPVVEVSRDAAGPLATVSAAAPGPVSVVAEVSGRLYRGEVTVEDPLAAVALDGDWTFRFERDGATAVPRPLGSWTDLDPRHSGSATYETEIDLDAATLGGRSWTLDLGSVLDVAEVSVNGESVATMLWAPYRADVTDLLRPGRNAVRVRVTNTGANVRGQALASGLLGPVILRPHVLVEVPLSSVRGRVLDVDAAAPAVAPGQPRPVTVRVSDLSRRSGDVTLEVSGEGLAVSPASVPVRLDRSGVGSAEITLDAPLDSPLPGQATLVVRAEGVERRLSVALVPATRLGTATASSTHPAHPAATAIDGIVDSTLWEWGQGWNDNTPNAHPDDLTVTFDLPATVGRVRVFTLDSAQYPAARFGIMDADVSVLVDGSWRTAGQIRGNDQGLVEVTFPAVRAEAVRLSVLASRATYSRVIEVEARPA</sequence>
<dbReference type="Gene3D" id="2.60.120.560">
    <property type="entry name" value="Exo-inulinase, domain 1"/>
    <property type="match status" value="1"/>
</dbReference>
<dbReference type="SUPFAM" id="SSF49785">
    <property type="entry name" value="Galactose-binding domain-like"/>
    <property type="match status" value="2"/>
</dbReference>
<dbReference type="Proteomes" id="UP000182977">
    <property type="component" value="Chromosome I"/>
</dbReference>
<dbReference type="InterPro" id="IPR029062">
    <property type="entry name" value="Class_I_gatase-like"/>
</dbReference>
<dbReference type="InterPro" id="IPR008979">
    <property type="entry name" value="Galactose-bd-like_sf"/>
</dbReference>
<evidence type="ECO:0000256" key="1">
    <source>
        <dbReference type="ARBA" id="ARBA00022801"/>
    </source>
</evidence>
<accession>A0A1H2LJW9</accession>
<evidence type="ECO:0000259" key="2">
    <source>
        <dbReference type="Pfam" id="PF22666"/>
    </source>
</evidence>
<dbReference type="Gene3D" id="2.60.120.260">
    <property type="entry name" value="Galactose-binding domain-like"/>
    <property type="match status" value="2"/>
</dbReference>
<dbReference type="RefSeq" id="WP_063932548.1">
    <property type="nucleotide sequence ID" value="NZ_KQ061228.1"/>
</dbReference>
<dbReference type="InterPro" id="IPR053161">
    <property type="entry name" value="Ulvan_degrading_GH"/>
</dbReference>
<proteinExistence type="predicted"/>
<dbReference type="PANTHER" id="PTHR36848:SF2">
    <property type="entry name" value="SECRETED PROTEIN"/>
    <property type="match status" value="1"/>
</dbReference>
<dbReference type="InterPro" id="IPR054593">
    <property type="entry name" value="Beta-mannosidase-like_N2"/>
</dbReference>
<dbReference type="PANTHER" id="PTHR36848">
    <property type="entry name" value="DNA-BINDING PROTEIN (PUTATIVE SECRETED PROTEIN)-RELATED"/>
    <property type="match status" value="1"/>
</dbReference>
<dbReference type="InterPro" id="IPR006311">
    <property type="entry name" value="TAT_signal"/>
</dbReference>
<dbReference type="PROSITE" id="PS51318">
    <property type="entry name" value="TAT"/>
    <property type="match status" value="1"/>
</dbReference>
<dbReference type="Pfam" id="PF22666">
    <property type="entry name" value="Glyco_hydro_2_N2"/>
    <property type="match status" value="1"/>
</dbReference>
<dbReference type="EMBL" id="LT629791">
    <property type="protein sequence ID" value="SDU81219.1"/>
    <property type="molecule type" value="Genomic_DNA"/>
</dbReference>
<dbReference type="NCBIfam" id="NF045579">
    <property type="entry name" value="rhamnoside_JR"/>
    <property type="match status" value="1"/>
</dbReference>
<evidence type="ECO:0000313" key="3">
    <source>
        <dbReference type="EMBL" id="SDU81219.1"/>
    </source>
</evidence>
<dbReference type="STRING" id="419479.SAMN04488563_6287"/>
<keyword evidence="4" id="KW-1185">Reference proteome</keyword>
<dbReference type="OrthoDB" id="9761519at2"/>